<dbReference type="RefSeq" id="WP_093588628.1">
    <property type="nucleotide sequence ID" value="NZ_FOYL01000002.1"/>
</dbReference>
<reference evidence="3" key="1">
    <citation type="submission" date="2016-10" db="EMBL/GenBank/DDBJ databases">
        <authorList>
            <person name="Varghese N."/>
            <person name="Submissions S."/>
        </authorList>
    </citation>
    <scope>NUCLEOTIDE SEQUENCE [LARGE SCALE GENOMIC DNA]</scope>
    <source>
        <strain evidence="3">DSM 44232</strain>
    </source>
</reference>
<feature type="transmembrane region" description="Helical" evidence="1">
    <location>
        <begin position="52"/>
        <end position="73"/>
    </location>
</feature>
<dbReference type="AlphaFoldDB" id="A0A1I6D8Y5"/>
<feature type="transmembrane region" description="Helical" evidence="1">
    <location>
        <begin position="12"/>
        <end position="32"/>
    </location>
</feature>
<keyword evidence="1" id="KW-0472">Membrane</keyword>
<name>A0A1I6D8Y5_9PSEU</name>
<dbReference type="STRING" id="84724.SAMN04488564_10211"/>
<proteinExistence type="predicted"/>
<dbReference type="Proteomes" id="UP000198583">
    <property type="component" value="Unassembled WGS sequence"/>
</dbReference>
<dbReference type="EMBL" id="FOYL01000002">
    <property type="protein sequence ID" value="SFR01893.1"/>
    <property type="molecule type" value="Genomic_DNA"/>
</dbReference>
<gene>
    <name evidence="2" type="ORF">SAMN04488564_10211</name>
</gene>
<protein>
    <submittedName>
        <fullName evidence="2">Uncharacterized protein</fullName>
    </submittedName>
</protein>
<organism evidence="2 3">
    <name type="scientific">Lentzea waywayandensis</name>
    <dbReference type="NCBI Taxonomy" id="84724"/>
    <lineage>
        <taxon>Bacteria</taxon>
        <taxon>Bacillati</taxon>
        <taxon>Actinomycetota</taxon>
        <taxon>Actinomycetes</taxon>
        <taxon>Pseudonocardiales</taxon>
        <taxon>Pseudonocardiaceae</taxon>
        <taxon>Lentzea</taxon>
    </lineage>
</organism>
<keyword evidence="1" id="KW-1133">Transmembrane helix</keyword>
<accession>A0A1I6D8Y5</accession>
<keyword evidence="1" id="KW-0812">Transmembrane</keyword>
<evidence type="ECO:0000313" key="3">
    <source>
        <dbReference type="Proteomes" id="UP000198583"/>
    </source>
</evidence>
<keyword evidence="3" id="KW-1185">Reference proteome</keyword>
<evidence type="ECO:0000256" key="1">
    <source>
        <dbReference type="SAM" id="Phobius"/>
    </source>
</evidence>
<feature type="transmembrane region" description="Helical" evidence="1">
    <location>
        <begin position="85"/>
        <end position="103"/>
    </location>
</feature>
<evidence type="ECO:0000313" key="2">
    <source>
        <dbReference type="EMBL" id="SFR01893.1"/>
    </source>
</evidence>
<sequence>MPRPRLVTASTYLWLVAVIVELAVVAVAFGGVRTDLAAEVATRGVDQSTQDAVVLAGLGVLLGPGVLVALVQLGVLQSYRVGRNWARILLAVLGVVGALVSPMPLVAGIALAGAGVLMFLPVSNAWFAGRRP</sequence>